<evidence type="ECO:0000313" key="1">
    <source>
        <dbReference type="EMBL" id="MBA0756358.1"/>
    </source>
</evidence>
<dbReference type="Proteomes" id="UP000593579">
    <property type="component" value="Unassembled WGS sequence"/>
</dbReference>
<dbReference type="AlphaFoldDB" id="A0A7J9D6W6"/>
<dbReference type="EMBL" id="JABEZY010274356">
    <property type="protein sequence ID" value="MBA0756358.1"/>
    <property type="molecule type" value="Genomic_DNA"/>
</dbReference>
<organism evidence="1 2">
    <name type="scientific">Gossypium gossypioides</name>
    <name type="common">Mexican cotton</name>
    <name type="synonym">Selera gossypioides</name>
    <dbReference type="NCBI Taxonomy" id="34282"/>
    <lineage>
        <taxon>Eukaryota</taxon>
        <taxon>Viridiplantae</taxon>
        <taxon>Streptophyta</taxon>
        <taxon>Embryophyta</taxon>
        <taxon>Tracheophyta</taxon>
        <taxon>Spermatophyta</taxon>
        <taxon>Magnoliopsida</taxon>
        <taxon>eudicotyledons</taxon>
        <taxon>Gunneridae</taxon>
        <taxon>Pentapetalae</taxon>
        <taxon>rosids</taxon>
        <taxon>malvids</taxon>
        <taxon>Malvales</taxon>
        <taxon>Malvaceae</taxon>
        <taxon>Malvoideae</taxon>
        <taxon>Gossypium</taxon>
    </lineage>
</organism>
<sequence>MEGFMDDSKHGTEYDQYVPTTVDLNRVKVSVQDPRFLKKLEEIRIKWGQPLRKVPYNIAELIEKICDLDICLRRRDEEVRRQ</sequence>
<accession>A0A7J9D6W6</accession>
<comment type="caution">
    <text evidence="1">The sequence shown here is derived from an EMBL/GenBank/DDBJ whole genome shotgun (WGS) entry which is preliminary data.</text>
</comment>
<keyword evidence="2" id="KW-1185">Reference proteome</keyword>
<dbReference type="OrthoDB" id="10663135at2759"/>
<proteinExistence type="predicted"/>
<gene>
    <name evidence="1" type="ORF">Gogos_021282</name>
</gene>
<reference evidence="1 2" key="1">
    <citation type="journal article" date="2019" name="Genome Biol. Evol.">
        <title>Insights into the evolution of the New World diploid cottons (Gossypium, subgenus Houzingenia) based on genome sequencing.</title>
        <authorList>
            <person name="Grover C.E."/>
            <person name="Arick M.A. 2nd"/>
            <person name="Thrash A."/>
            <person name="Conover J.L."/>
            <person name="Sanders W.S."/>
            <person name="Peterson D.G."/>
            <person name="Frelichowski J.E."/>
            <person name="Scheffler J.A."/>
            <person name="Scheffler B.E."/>
            <person name="Wendel J.F."/>
        </authorList>
    </citation>
    <scope>NUCLEOTIDE SEQUENCE [LARGE SCALE GENOMIC DNA]</scope>
    <source>
        <strain evidence="1">5</strain>
        <tissue evidence="1">Leaf</tissue>
    </source>
</reference>
<name>A0A7J9D6W6_GOSGO</name>
<evidence type="ECO:0000313" key="2">
    <source>
        <dbReference type="Proteomes" id="UP000593579"/>
    </source>
</evidence>
<protein>
    <submittedName>
        <fullName evidence="1">Uncharacterized protein</fullName>
    </submittedName>
</protein>